<feature type="transmembrane region" description="Helical" evidence="8">
    <location>
        <begin position="468"/>
        <end position="487"/>
    </location>
</feature>
<dbReference type="GO" id="GO:0006857">
    <property type="term" value="P:oligopeptide transport"/>
    <property type="evidence" value="ECO:0007669"/>
    <property type="project" value="InterPro"/>
</dbReference>
<feature type="transmembrane region" description="Helical" evidence="8">
    <location>
        <begin position="378"/>
        <end position="397"/>
    </location>
</feature>
<dbReference type="InterPro" id="IPR018456">
    <property type="entry name" value="PTR2_symporter_CS"/>
</dbReference>
<evidence type="ECO:0000313" key="10">
    <source>
        <dbReference type="Proteomes" id="UP000029868"/>
    </source>
</evidence>
<keyword evidence="6 8" id="KW-0472">Membrane</keyword>
<dbReference type="SUPFAM" id="SSF103473">
    <property type="entry name" value="MFS general substrate transporter"/>
    <property type="match status" value="1"/>
</dbReference>
<feature type="transmembrane region" description="Helical" evidence="8">
    <location>
        <begin position="326"/>
        <end position="346"/>
    </location>
</feature>
<evidence type="ECO:0000256" key="7">
    <source>
        <dbReference type="RuleBase" id="RU003755"/>
    </source>
</evidence>
<keyword evidence="7" id="KW-0813">Transport</keyword>
<evidence type="ECO:0000256" key="8">
    <source>
        <dbReference type="SAM" id="Phobius"/>
    </source>
</evidence>
<gene>
    <name evidence="9" type="ORF">GAB14E_4660</name>
</gene>
<evidence type="ECO:0000256" key="3">
    <source>
        <dbReference type="ARBA" id="ARBA00022692"/>
    </source>
</evidence>
<feature type="transmembrane region" description="Helical" evidence="8">
    <location>
        <begin position="298"/>
        <end position="319"/>
    </location>
</feature>
<evidence type="ECO:0000313" key="9">
    <source>
        <dbReference type="EMBL" id="KGJ86833.1"/>
    </source>
</evidence>
<dbReference type="AlphaFoldDB" id="A0A099KB51"/>
<reference evidence="9 10" key="1">
    <citation type="submission" date="2014-08" db="EMBL/GenBank/DDBJ databases">
        <title>Genomic and Phenotypic Diversity of Colwellia psychrerythraea strains from Disparate Marine Basins.</title>
        <authorList>
            <person name="Techtmann S.M."/>
            <person name="Stelling S.C."/>
            <person name="Utturkar S.M."/>
            <person name="Alshibli N."/>
            <person name="Harris A."/>
            <person name="Brown S.D."/>
            <person name="Hazen T.C."/>
        </authorList>
    </citation>
    <scope>NUCLEOTIDE SEQUENCE [LARGE SCALE GENOMIC DNA]</scope>
    <source>
        <strain evidence="9 10">GAB14E</strain>
    </source>
</reference>
<comment type="similarity">
    <text evidence="2 7">Belongs to the major facilitator superfamily. Proton-dependent oligopeptide transporter (POT/PTR) (TC 2.A.17) family.</text>
</comment>
<dbReference type="GO" id="GO:0016020">
    <property type="term" value="C:membrane"/>
    <property type="evidence" value="ECO:0007669"/>
    <property type="project" value="UniProtKB-SubCell"/>
</dbReference>
<dbReference type="NCBIfam" id="TIGR00924">
    <property type="entry name" value="yjdL_sub1_fam"/>
    <property type="match status" value="1"/>
</dbReference>
<dbReference type="Pfam" id="PF00854">
    <property type="entry name" value="PTR2"/>
    <property type="match status" value="1"/>
</dbReference>
<feature type="transmembrane region" description="Helical" evidence="8">
    <location>
        <begin position="156"/>
        <end position="176"/>
    </location>
</feature>
<dbReference type="InterPro" id="IPR036259">
    <property type="entry name" value="MFS_trans_sf"/>
</dbReference>
<organism evidence="9 10">
    <name type="scientific">Colwellia psychrerythraea</name>
    <name type="common">Vibrio psychroerythus</name>
    <dbReference type="NCBI Taxonomy" id="28229"/>
    <lineage>
        <taxon>Bacteria</taxon>
        <taxon>Pseudomonadati</taxon>
        <taxon>Pseudomonadota</taxon>
        <taxon>Gammaproteobacteria</taxon>
        <taxon>Alteromonadales</taxon>
        <taxon>Colwelliaceae</taxon>
        <taxon>Colwellia</taxon>
    </lineage>
</organism>
<keyword evidence="4" id="KW-0571">Peptide transport</keyword>
<feature type="transmembrane region" description="Helical" evidence="8">
    <location>
        <begin position="437"/>
        <end position="456"/>
    </location>
</feature>
<dbReference type="GO" id="GO:1904680">
    <property type="term" value="F:peptide transmembrane transporter activity"/>
    <property type="evidence" value="ECO:0007669"/>
    <property type="project" value="InterPro"/>
</dbReference>
<evidence type="ECO:0000256" key="5">
    <source>
        <dbReference type="ARBA" id="ARBA00022989"/>
    </source>
</evidence>
<dbReference type="PANTHER" id="PTHR11654">
    <property type="entry name" value="OLIGOPEPTIDE TRANSPORTER-RELATED"/>
    <property type="match status" value="1"/>
</dbReference>
<comment type="caution">
    <text evidence="9">The sequence shown here is derived from an EMBL/GenBank/DDBJ whole genome shotgun (WGS) entry which is preliminary data.</text>
</comment>
<name>A0A099KB51_COLPS</name>
<evidence type="ECO:0000256" key="4">
    <source>
        <dbReference type="ARBA" id="ARBA00022856"/>
    </source>
</evidence>
<dbReference type="InterPro" id="IPR000109">
    <property type="entry name" value="POT_fam"/>
</dbReference>
<dbReference type="InterPro" id="IPR005279">
    <property type="entry name" value="Dipep/tripep_permease"/>
</dbReference>
<dbReference type="PROSITE" id="PS01023">
    <property type="entry name" value="PTR2_2"/>
    <property type="match status" value="1"/>
</dbReference>
<sequence>MVTGIYMNKTDTPDTDKQISADELFGHPKGLYVCFATELWERFSFYGMKYLLLLYLTKYHLFSDGEGLAVLGAYAGLVYTLPVIGGMLADRYLGMKKSVIFGGILLSIGHLLMAVEGHQAVQYVAGTILTADITLNTGAVLSAGTQLSQTIKVQDLAALNVFYLALSLIVVGVGFLKPNISTIVGQLYSKDDPRRDSGFTIFYMGINLGAFTATIICVYLGETFGWGYGFGAAGIGMLFGLVTFTKGLKYLRGLAEPPHPELLAEKVWGLLSREYLIYVTAILSLSVFWLMIQHEPVVFVAQQILLIVAGGGLIAFALLKGSRAEFQQMLVLMVLIASTIVFWALFEQAAGSMTLYADRVVDRTIAGIEISAGQFGSLNAGFIIVLALPFAALWVWLEKFQLNPNIPVKFALGIILAGIGFAVLVLGAQFPNEAGKISLWWLVLAYLIHTTGELCISPVGLSAVTKLAIHRVVGLSMGVWFLATALSETLAMRLGKMAAIDTQGGEVASVSEAVVIYSQLFEFLMWVGLGTGVVVLVISPLLKRGMHGVR</sequence>
<dbReference type="Gene3D" id="1.20.1250.20">
    <property type="entry name" value="MFS general substrate transporter like domains"/>
    <property type="match status" value="1"/>
</dbReference>
<dbReference type="Proteomes" id="UP000029868">
    <property type="component" value="Unassembled WGS sequence"/>
</dbReference>
<dbReference type="EMBL" id="JQEC01000074">
    <property type="protein sequence ID" value="KGJ86833.1"/>
    <property type="molecule type" value="Genomic_DNA"/>
</dbReference>
<feature type="transmembrane region" description="Helical" evidence="8">
    <location>
        <begin position="197"/>
        <end position="221"/>
    </location>
</feature>
<keyword evidence="3 7" id="KW-0812">Transmembrane</keyword>
<feature type="transmembrane region" description="Helical" evidence="8">
    <location>
        <begin position="409"/>
        <end position="431"/>
    </location>
</feature>
<feature type="transmembrane region" description="Helical" evidence="8">
    <location>
        <begin position="98"/>
        <end position="115"/>
    </location>
</feature>
<keyword evidence="5 8" id="KW-1133">Transmembrane helix</keyword>
<accession>A0A099KB51</accession>
<feature type="transmembrane region" description="Helical" evidence="8">
    <location>
        <begin position="227"/>
        <end position="244"/>
    </location>
</feature>
<dbReference type="PATRIC" id="fig|28229.3.peg.4646"/>
<feature type="transmembrane region" description="Helical" evidence="8">
    <location>
        <begin position="523"/>
        <end position="542"/>
    </location>
</feature>
<feature type="transmembrane region" description="Helical" evidence="8">
    <location>
        <begin position="68"/>
        <end position="89"/>
    </location>
</feature>
<feature type="transmembrane region" description="Helical" evidence="8">
    <location>
        <begin position="275"/>
        <end position="292"/>
    </location>
</feature>
<dbReference type="CDD" id="cd17346">
    <property type="entry name" value="MFS_DtpA_like"/>
    <property type="match status" value="1"/>
</dbReference>
<evidence type="ECO:0000256" key="6">
    <source>
        <dbReference type="ARBA" id="ARBA00023136"/>
    </source>
</evidence>
<comment type="subcellular location">
    <subcellularLocation>
        <location evidence="1 7">Membrane</location>
        <topology evidence="1 7">Multi-pass membrane protein</topology>
    </subcellularLocation>
</comment>
<protein>
    <submittedName>
        <fullName evidence="9">Amino acid/peptide transporter</fullName>
    </submittedName>
</protein>
<evidence type="ECO:0000256" key="1">
    <source>
        <dbReference type="ARBA" id="ARBA00004141"/>
    </source>
</evidence>
<keyword evidence="4" id="KW-0653">Protein transport</keyword>
<proteinExistence type="inferred from homology"/>
<evidence type="ECO:0000256" key="2">
    <source>
        <dbReference type="ARBA" id="ARBA00005982"/>
    </source>
</evidence>